<evidence type="ECO:0000256" key="3">
    <source>
        <dbReference type="SAM" id="MobiDB-lite"/>
    </source>
</evidence>
<proteinExistence type="predicted"/>
<accession>A0A1H7QI10</accession>
<evidence type="ECO:0000256" key="1">
    <source>
        <dbReference type="ARBA" id="ARBA00022801"/>
    </source>
</evidence>
<dbReference type="PANTHER" id="PTHR31956">
    <property type="entry name" value="NON-SPECIFIC PHOSPHOLIPASE C4-RELATED"/>
    <property type="match status" value="1"/>
</dbReference>
<dbReference type="GO" id="GO:0016788">
    <property type="term" value="F:hydrolase activity, acting on ester bonds"/>
    <property type="evidence" value="ECO:0007669"/>
    <property type="project" value="InterPro"/>
</dbReference>
<dbReference type="AlphaFoldDB" id="A0A1H7QI10"/>
<dbReference type="RefSeq" id="WP_042459936.1">
    <property type="nucleotide sequence ID" value="NZ_BBPN01000063.1"/>
</dbReference>
<keyword evidence="2" id="KW-0843">Virulence</keyword>
<organism evidence="4 5">
    <name type="scientific">Streptacidiphilus jiangxiensis</name>
    <dbReference type="NCBI Taxonomy" id="235985"/>
    <lineage>
        <taxon>Bacteria</taxon>
        <taxon>Bacillati</taxon>
        <taxon>Actinomycetota</taxon>
        <taxon>Actinomycetes</taxon>
        <taxon>Kitasatosporales</taxon>
        <taxon>Streptomycetaceae</taxon>
        <taxon>Streptacidiphilus</taxon>
    </lineage>
</organism>
<reference evidence="5" key="1">
    <citation type="submission" date="2016-10" db="EMBL/GenBank/DDBJ databases">
        <authorList>
            <person name="Varghese N."/>
        </authorList>
    </citation>
    <scope>NUCLEOTIDE SEQUENCE [LARGE SCALE GENOMIC DNA]</scope>
    <source>
        <strain evidence="5">DSM 45096 / BCRC 16803 / CGMCC 4.1857 / CIP 109030 / JCM 12277 / KCTC 19219 / NBRC 100920 / 33214</strain>
    </source>
</reference>
<dbReference type="OrthoDB" id="3454650at2"/>
<dbReference type="Proteomes" id="UP000183015">
    <property type="component" value="Unassembled WGS sequence"/>
</dbReference>
<dbReference type="eggNOG" id="COG4447">
    <property type="taxonomic scope" value="Bacteria"/>
</dbReference>
<evidence type="ECO:0000313" key="4">
    <source>
        <dbReference type="EMBL" id="SEL47566.1"/>
    </source>
</evidence>
<feature type="region of interest" description="Disordered" evidence="3">
    <location>
        <begin position="1"/>
        <end position="23"/>
    </location>
</feature>
<dbReference type="GO" id="GO:0009395">
    <property type="term" value="P:phospholipid catabolic process"/>
    <property type="evidence" value="ECO:0007669"/>
    <property type="project" value="TreeGrafter"/>
</dbReference>
<keyword evidence="5" id="KW-1185">Reference proteome</keyword>
<evidence type="ECO:0000256" key="2">
    <source>
        <dbReference type="ARBA" id="ARBA00023026"/>
    </source>
</evidence>
<dbReference type="eggNOG" id="COG3511">
    <property type="taxonomic scope" value="Bacteria"/>
</dbReference>
<keyword evidence="1" id="KW-0378">Hydrolase</keyword>
<dbReference type="InterPro" id="IPR007312">
    <property type="entry name" value="Phosphoesterase"/>
</dbReference>
<protein>
    <submittedName>
        <fullName evidence="4">Phosphoesterase family protein</fullName>
    </submittedName>
</protein>
<name>A0A1H7QI10_STRJI</name>
<dbReference type="Pfam" id="PF04185">
    <property type="entry name" value="Phosphoesterase"/>
    <property type="match status" value="1"/>
</dbReference>
<dbReference type="InterPro" id="IPR017850">
    <property type="entry name" value="Alkaline_phosphatase_core_sf"/>
</dbReference>
<dbReference type="PANTHER" id="PTHR31956:SF8">
    <property type="entry name" value="ACID PHOSPHATASE PHOA (AFU_ORTHOLOGUE AFUA_1G03570)"/>
    <property type="match status" value="1"/>
</dbReference>
<sequence length="752" mass="77867">MSVAPTARTATTTAPTATRARPHGRAAAALCATGAVVAGLLLAPQASAQSTAPAAHAPGAPHYDHVFVVVEENHGYTDVIGNPAAPNLNALATTYGSATDYSAVTHPSEPNYVAMLGGSTFGVQDDNPYYVNQVHAPSLISELDRAHVGWKAYLQNLPHPGYQGICYPANCNGSPDKDPLYVSKHNGITNFTSSWNAADRARQVPLDQLAQDLHSGHVPAFGYVIPSECQDQHGDPPFCIDSGNTGGGDPQDQRLVAQGDAELGHLVAQITGASFWAHGNNAIDIVYDEGDDNGGAGGGRTVNVVVTSHGPRHVQDATAYSHYSLLRTLQDDFGVACLQHSCDAATASMGPLYAVTGHGSPAQAFRPRPVPSYATPSPLPPEPVTMTTDSASAAGWTEQPAPMLGTADNSFGAVAAVSPTDVWAVGNFMPDTPDSNQDATLNKAAHFDGTRWTSTPIGDVGSNFDTLFGVAAVPGRAWAVGVAVDAHDRTHSLVQAWDGHAWHPVALPKLDAVHDTLYSATAVSAHDVWAVGDRENADGTFGNLVEHFDGRVWSVVPVADPGATGNHLYGVTARGADDVWAVGQRDGVAGDGPLVLHFDGHRWSVVDVPAAGTTGALLQGVALGAGGQVWAVGQSDDARHQARPLVVHFDGHRWSAQQPSGLGSGFSNVTGVALSHGVPYLVGSWYDAATGNQTPLVARPGADGAWRALAAPDPGSGDTVLGGVAAAPDGELWAVGYAKGANGRIPLVEHRG</sequence>
<gene>
    <name evidence="4" type="ORF">SAMN05414137_10931</name>
</gene>
<dbReference type="Gene3D" id="3.40.720.10">
    <property type="entry name" value="Alkaline Phosphatase, subunit A"/>
    <property type="match status" value="1"/>
</dbReference>
<dbReference type="STRING" id="235985.SAMN05414137_10931"/>
<evidence type="ECO:0000313" key="5">
    <source>
        <dbReference type="Proteomes" id="UP000183015"/>
    </source>
</evidence>
<dbReference type="EMBL" id="FOAZ01000009">
    <property type="protein sequence ID" value="SEL47566.1"/>
    <property type="molecule type" value="Genomic_DNA"/>
</dbReference>